<evidence type="ECO:0000256" key="1">
    <source>
        <dbReference type="SAM" id="MobiDB-lite"/>
    </source>
</evidence>
<organism evidence="2">
    <name type="scientific">Anguilla anguilla</name>
    <name type="common">European freshwater eel</name>
    <name type="synonym">Muraena anguilla</name>
    <dbReference type="NCBI Taxonomy" id="7936"/>
    <lineage>
        <taxon>Eukaryota</taxon>
        <taxon>Metazoa</taxon>
        <taxon>Chordata</taxon>
        <taxon>Craniata</taxon>
        <taxon>Vertebrata</taxon>
        <taxon>Euteleostomi</taxon>
        <taxon>Actinopterygii</taxon>
        <taxon>Neopterygii</taxon>
        <taxon>Teleostei</taxon>
        <taxon>Anguilliformes</taxon>
        <taxon>Anguillidae</taxon>
        <taxon>Anguilla</taxon>
    </lineage>
</organism>
<name>A0A0E9Q0U9_ANGAN</name>
<feature type="compositionally biased region" description="Polar residues" evidence="1">
    <location>
        <begin position="10"/>
        <end position="22"/>
    </location>
</feature>
<proteinExistence type="predicted"/>
<protein>
    <submittedName>
        <fullName evidence="2">Uncharacterized protein</fullName>
    </submittedName>
</protein>
<dbReference type="EMBL" id="GBXM01098213">
    <property type="protein sequence ID" value="JAH10364.1"/>
    <property type="molecule type" value="Transcribed_RNA"/>
</dbReference>
<reference evidence="2" key="2">
    <citation type="journal article" date="2015" name="Fish Shellfish Immunol.">
        <title>Early steps in the European eel (Anguilla anguilla)-Vibrio vulnificus interaction in the gills: Role of the RtxA13 toxin.</title>
        <authorList>
            <person name="Callol A."/>
            <person name="Pajuelo D."/>
            <person name="Ebbesson L."/>
            <person name="Teles M."/>
            <person name="MacKenzie S."/>
            <person name="Amaro C."/>
        </authorList>
    </citation>
    <scope>NUCLEOTIDE SEQUENCE</scope>
</reference>
<feature type="region of interest" description="Disordered" evidence="1">
    <location>
        <begin position="1"/>
        <end position="22"/>
    </location>
</feature>
<dbReference type="AlphaFoldDB" id="A0A0E9Q0U9"/>
<accession>A0A0E9Q0U9</accession>
<reference evidence="2" key="1">
    <citation type="submission" date="2014-11" db="EMBL/GenBank/DDBJ databases">
        <authorList>
            <person name="Amaro Gonzalez C."/>
        </authorList>
    </citation>
    <scope>NUCLEOTIDE SEQUENCE</scope>
</reference>
<sequence>MVVGEVVVTGSRSSSTQNLLYC</sequence>
<evidence type="ECO:0000313" key="2">
    <source>
        <dbReference type="EMBL" id="JAH10364.1"/>
    </source>
</evidence>